<dbReference type="PANTHER" id="PTHR11188:SF17">
    <property type="entry name" value="FI21816P1"/>
    <property type="match status" value="1"/>
</dbReference>
<sequence length="520" mass="57161">MVKPKATLEIVPENRFIVFEGDQYECQPIKLRGMLRLMTPEAMKMGNPRIRLEGKQRIQWYNNTGLGIAEVLEKQVIYEKEHTLSLGGVHKVRTGTVEWPFEFVLDPSMAESVEGIRDTWLVYTLHATVSRPGWNTKDLHDHTHIRIVRSLGPNSMDVTRSRVNADIWANKVSYSIAIPTDTVIFGTHIAADIELSPLKKGLKMGNVDMALIETTVKRMEKGERAGSHKREEIEVAKESTPFPETSKMLVENEDAENPTLEDERYSFQATMPLPRSLKRCRQDVDLPGISITHQFRLAVNIHNPEGHTSQLLCKFPIKLFISSNLPLNEQNEVQGSLGTATTPDSSVADPVAGSVAAPPSYGQHILDLLYYGVDASRVTSRRNSMSTTHSGFTISRSASTDNMPAITPGQVTSDLLRARLSRLPVETPSSSSEPSSRRPSHEAARTSAVAPQQNQGLGVDVNFLSRVPSYGSAMQAGAPPPILGLPSYIEATSRPPSPEERAALQSPTITVSTSPIGSVS</sequence>
<gene>
    <name evidence="4" type="ORF">K470DRAFT_261039</name>
</gene>
<dbReference type="InterPro" id="IPR011022">
    <property type="entry name" value="Arrestin_C-like"/>
</dbReference>
<feature type="compositionally biased region" description="Polar residues" evidence="2">
    <location>
        <begin position="505"/>
        <end position="520"/>
    </location>
</feature>
<feature type="region of interest" description="Disordered" evidence="2">
    <location>
        <begin position="221"/>
        <end position="241"/>
    </location>
</feature>
<feature type="compositionally biased region" description="Polar residues" evidence="2">
    <location>
        <begin position="380"/>
        <end position="402"/>
    </location>
</feature>
<dbReference type="Gene3D" id="2.60.40.640">
    <property type="match status" value="1"/>
</dbReference>
<dbReference type="EMBL" id="MU006058">
    <property type="protein sequence ID" value="KAF2857214.1"/>
    <property type="molecule type" value="Genomic_DNA"/>
</dbReference>
<evidence type="ECO:0000256" key="1">
    <source>
        <dbReference type="ARBA" id="ARBA00005298"/>
    </source>
</evidence>
<dbReference type="OrthoDB" id="2333384at2759"/>
<dbReference type="PANTHER" id="PTHR11188">
    <property type="entry name" value="ARRESTIN DOMAIN CONTAINING PROTEIN"/>
    <property type="match status" value="1"/>
</dbReference>
<evidence type="ECO:0000313" key="5">
    <source>
        <dbReference type="Proteomes" id="UP000799421"/>
    </source>
</evidence>
<feature type="region of interest" description="Disordered" evidence="2">
    <location>
        <begin position="380"/>
        <end position="408"/>
    </location>
</feature>
<dbReference type="GO" id="GO:0031625">
    <property type="term" value="F:ubiquitin protein ligase binding"/>
    <property type="evidence" value="ECO:0007669"/>
    <property type="project" value="TreeGrafter"/>
</dbReference>
<feature type="region of interest" description="Disordered" evidence="2">
    <location>
        <begin position="423"/>
        <end position="454"/>
    </location>
</feature>
<feature type="domain" description="Arrestin C-terminal-like" evidence="3">
    <location>
        <begin position="168"/>
        <end position="324"/>
    </location>
</feature>
<dbReference type="GO" id="GO:0005829">
    <property type="term" value="C:cytosol"/>
    <property type="evidence" value="ECO:0007669"/>
    <property type="project" value="TreeGrafter"/>
</dbReference>
<protein>
    <recommendedName>
        <fullName evidence="3">Arrestin C-terminal-like domain-containing protein</fullName>
    </recommendedName>
</protein>
<dbReference type="AlphaFoldDB" id="A0A6A7BPI9"/>
<dbReference type="SMART" id="SM01017">
    <property type="entry name" value="Arrestin_C"/>
    <property type="match status" value="1"/>
</dbReference>
<accession>A0A6A7BPI9</accession>
<dbReference type="Pfam" id="PF02752">
    <property type="entry name" value="Arrestin_C"/>
    <property type="match status" value="1"/>
</dbReference>
<dbReference type="GO" id="GO:0005886">
    <property type="term" value="C:plasma membrane"/>
    <property type="evidence" value="ECO:0007669"/>
    <property type="project" value="TreeGrafter"/>
</dbReference>
<dbReference type="InterPro" id="IPR014752">
    <property type="entry name" value="Arrestin-like_C"/>
</dbReference>
<evidence type="ECO:0000256" key="2">
    <source>
        <dbReference type="SAM" id="MobiDB-lite"/>
    </source>
</evidence>
<organism evidence="4 5">
    <name type="scientific">Piedraia hortae CBS 480.64</name>
    <dbReference type="NCBI Taxonomy" id="1314780"/>
    <lineage>
        <taxon>Eukaryota</taxon>
        <taxon>Fungi</taxon>
        <taxon>Dikarya</taxon>
        <taxon>Ascomycota</taxon>
        <taxon>Pezizomycotina</taxon>
        <taxon>Dothideomycetes</taxon>
        <taxon>Dothideomycetidae</taxon>
        <taxon>Capnodiales</taxon>
        <taxon>Piedraiaceae</taxon>
        <taxon>Piedraia</taxon>
    </lineage>
</organism>
<dbReference type="Proteomes" id="UP000799421">
    <property type="component" value="Unassembled WGS sequence"/>
</dbReference>
<evidence type="ECO:0000313" key="4">
    <source>
        <dbReference type="EMBL" id="KAF2857214.1"/>
    </source>
</evidence>
<name>A0A6A7BPI9_9PEZI</name>
<dbReference type="GO" id="GO:0030674">
    <property type="term" value="F:protein-macromolecule adaptor activity"/>
    <property type="evidence" value="ECO:0007669"/>
    <property type="project" value="TreeGrafter"/>
</dbReference>
<feature type="region of interest" description="Disordered" evidence="2">
    <location>
        <begin position="486"/>
        <end position="520"/>
    </location>
</feature>
<dbReference type="InterPro" id="IPR050357">
    <property type="entry name" value="Arrestin_domain-protein"/>
</dbReference>
<evidence type="ECO:0000259" key="3">
    <source>
        <dbReference type="SMART" id="SM01017"/>
    </source>
</evidence>
<feature type="compositionally biased region" description="Basic and acidic residues" evidence="2">
    <location>
        <begin position="221"/>
        <end position="237"/>
    </location>
</feature>
<comment type="similarity">
    <text evidence="1">Belongs to the arrestin family.</text>
</comment>
<proteinExistence type="inferred from homology"/>
<feature type="compositionally biased region" description="Basic and acidic residues" evidence="2">
    <location>
        <begin position="435"/>
        <end position="444"/>
    </location>
</feature>
<dbReference type="GO" id="GO:0070086">
    <property type="term" value="P:ubiquitin-dependent endocytosis"/>
    <property type="evidence" value="ECO:0007669"/>
    <property type="project" value="TreeGrafter"/>
</dbReference>
<keyword evidence="5" id="KW-1185">Reference proteome</keyword>
<reference evidence="4" key="1">
    <citation type="journal article" date="2020" name="Stud. Mycol.">
        <title>101 Dothideomycetes genomes: a test case for predicting lifestyles and emergence of pathogens.</title>
        <authorList>
            <person name="Haridas S."/>
            <person name="Albert R."/>
            <person name="Binder M."/>
            <person name="Bloem J."/>
            <person name="Labutti K."/>
            <person name="Salamov A."/>
            <person name="Andreopoulos B."/>
            <person name="Baker S."/>
            <person name="Barry K."/>
            <person name="Bills G."/>
            <person name="Bluhm B."/>
            <person name="Cannon C."/>
            <person name="Castanera R."/>
            <person name="Culley D."/>
            <person name="Daum C."/>
            <person name="Ezra D."/>
            <person name="Gonzalez J."/>
            <person name="Henrissat B."/>
            <person name="Kuo A."/>
            <person name="Liang C."/>
            <person name="Lipzen A."/>
            <person name="Lutzoni F."/>
            <person name="Magnuson J."/>
            <person name="Mondo S."/>
            <person name="Nolan M."/>
            <person name="Ohm R."/>
            <person name="Pangilinan J."/>
            <person name="Park H.-J."/>
            <person name="Ramirez L."/>
            <person name="Alfaro M."/>
            <person name="Sun H."/>
            <person name="Tritt A."/>
            <person name="Yoshinaga Y."/>
            <person name="Zwiers L.-H."/>
            <person name="Turgeon B."/>
            <person name="Goodwin S."/>
            <person name="Spatafora J."/>
            <person name="Crous P."/>
            <person name="Grigoriev I."/>
        </authorList>
    </citation>
    <scope>NUCLEOTIDE SEQUENCE</scope>
    <source>
        <strain evidence="4">CBS 480.64</strain>
    </source>
</reference>